<dbReference type="AlphaFoldDB" id="A0AAE0HY46"/>
<organism evidence="1 2">
    <name type="scientific">Apodospora peruviana</name>
    <dbReference type="NCBI Taxonomy" id="516989"/>
    <lineage>
        <taxon>Eukaryota</taxon>
        <taxon>Fungi</taxon>
        <taxon>Dikarya</taxon>
        <taxon>Ascomycota</taxon>
        <taxon>Pezizomycotina</taxon>
        <taxon>Sordariomycetes</taxon>
        <taxon>Sordariomycetidae</taxon>
        <taxon>Sordariales</taxon>
        <taxon>Lasiosphaeriaceae</taxon>
        <taxon>Apodospora</taxon>
    </lineage>
</organism>
<keyword evidence="2" id="KW-1185">Reference proteome</keyword>
<proteinExistence type="predicted"/>
<reference evidence="1" key="1">
    <citation type="journal article" date="2023" name="Mol. Phylogenet. Evol.">
        <title>Genome-scale phylogeny and comparative genomics of the fungal order Sordariales.</title>
        <authorList>
            <person name="Hensen N."/>
            <person name="Bonometti L."/>
            <person name="Westerberg I."/>
            <person name="Brannstrom I.O."/>
            <person name="Guillou S."/>
            <person name="Cros-Aarteil S."/>
            <person name="Calhoun S."/>
            <person name="Haridas S."/>
            <person name="Kuo A."/>
            <person name="Mondo S."/>
            <person name="Pangilinan J."/>
            <person name="Riley R."/>
            <person name="LaButti K."/>
            <person name="Andreopoulos B."/>
            <person name="Lipzen A."/>
            <person name="Chen C."/>
            <person name="Yan M."/>
            <person name="Daum C."/>
            <person name="Ng V."/>
            <person name="Clum A."/>
            <person name="Steindorff A."/>
            <person name="Ohm R.A."/>
            <person name="Martin F."/>
            <person name="Silar P."/>
            <person name="Natvig D.O."/>
            <person name="Lalanne C."/>
            <person name="Gautier V."/>
            <person name="Ament-Velasquez S.L."/>
            <person name="Kruys A."/>
            <person name="Hutchinson M.I."/>
            <person name="Powell A.J."/>
            <person name="Barry K."/>
            <person name="Miller A.N."/>
            <person name="Grigoriev I.V."/>
            <person name="Debuchy R."/>
            <person name="Gladieux P."/>
            <person name="Hiltunen Thoren M."/>
            <person name="Johannesson H."/>
        </authorList>
    </citation>
    <scope>NUCLEOTIDE SEQUENCE</scope>
    <source>
        <strain evidence="1">CBS 118394</strain>
    </source>
</reference>
<reference evidence="1" key="2">
    <citation type="submission" date="2023-06" db="EMBL/GenBank/DDBJ databases">
        <authorList>
            <consortium name="Lawrence Berkeley National Laboratory"/>
            <person name="Haridas S."/>
            <person name="Hensen N."/>
            <person name="Bonometti L."/>
            <person name="Westerberg I."/>
            <person name="Brannstrom I.O."/>
            <person name="Guillou S."/>
            <person name="Cros-Aarteil S."/>
            <person name="Calhoun S."/>
            <person name="Kuo A."/>
            <person name="Mondo S."/>
            <person name="Pangilinan J."/>
            <person name="Riley R."/>
            <person name="Labutti K."/>
            <person name="Andreopoulos B."/>
            <person name="Lipzen A."/>
            <person name="Chen C."/>
            <person name="Yanf M."/>
            <person name="Daum C."/>
            <person name="Ng V."/>
            <person name="Clum A."/>
            <person name="Steindorff A."/>
            <person name="Ohm R."/>
            <person name="Martin F."/>
            <person name="Silar P."/>
            <person name="Natvig D."/>
            <person name="Lalanne C."/>
            <person name="Gautier V."/>
            <person name="Ament-Velasquez S.L."/>
            <person name="Kruys A."/>
            <person name="Hutchinson M.I."/>
            <person name="Powell A.J."/>
            <person name="Barry K."/>
            <person name="Miller A.N."/>
            <person name="Grigoriev I.V."/>
            <person name="Debuchy R."/>
            <person name="Gladieux P."/>
            <person name="Thoren M.H."/>
            <person name="Johannesson H."/>
        </authorList>
    </citation>
    <scope>NUCLEOTIDE SEQUENCE</scope>
    <source>
        <strain evidence="1">CBS 118394</strain>
    </source>
</reference>
<sequence length="249" mass="27940">MILQERRRSGSDDRRGSERRTGMFLPLLFHTLHLTLLLHDLCDFDGPPLSFCALSPFFRPLAQSCHGVDRLLGRVTSASRPPTSPPYRELHVQRGLWCTEGAIMLDLWVGRGRDMYSSCHFPNHDLTNSGTDFLPVDDGVGSAVLDLRHPAYYKWVSAGLSLVLATVQTSRAETYHDQGGSTTHPRVGHPFRSQMMLFRSVREGERPGSMSLAWRTQVCFLFSTSVNDRCTYCTTSGTEGLKTGEPRHL</sequence>
<comment type="caution">
    <text evidence="1">The sequence shown here is derived from an EMBL/GenBank/DDBJ whole genome shotgun (WGS) entry which is preliminary data.</text>
</comment>
<gene>
    <name evidence="1" type="ORF">B0H66DRAFT_329882</name>
</gene>
<evidence type="ECO:0000313" key="2">
    <source>
        <dbReference type="Proteomes" id="UP001283341"/>
    </source>
</evidence>
<dbReference type="EMBL" id="JAUEDM010000006">
    <property type="protein sequence ID" value="KAK3315000.1"/>
    <property type="molecule type" value="Genomic_DNA"/>
</dbReference>
<evidence type="ECO:0000313" key="1">
    <source>
        <dbReference type="EMBL" id="KAK3315000.1"/>
    </source>
</evidence>
<dbReference type="Proteomes" id="UP001283341">
    <property type="component" value="Unassembled WGS sequence"/>
</dbReference>
<name>A0AAE0HY46_9PEZI</name>
<protein>
    <submittedName>
        <fullName evidence="1">Uncharacterized protein</fullName>
    </submittedName>
</protein>
<accession>A0AAE0HY46</accession>